<keyword evidence="3" id="KW-0813">Transport</keyword>
<sequence length="610" mass="67412">MQFKWQPSLIAASLATLFSSAYGADVDNVLADVVVTATRVPGAAANPAQDVSVVSRNRIEAAASTDLTSALSQEAGIESYNSGGPTTTSGVYLRGTKTSQTVMLVDGFRLMNPIDGSTPLDQVPLNALDRIEVLRGGASSLYGSGAIGGAIQLFTREPDRAPAFDGAVTVGRYGTYQTQAGYGGRQGNTSFYVGLGWDGADGYSTTKPQSSSYEADDDGYRRRNLVANLRQDFSNGHSLRLVAMETHDRTDYDNGFSVRPYMLGNTSLVGATYELPVTARWQAEFKLGQALYDYESKTGGSAYAPKTRSQQASWLNHFSFDSGKLTLGMEFERQTVNGPGIDTYDKTQRNLHTLLAQWLGDYGKHHVQANVRSDSWTDYDNQTTGSLLYAYDLTKAWALTTSAGTAFRAPTLLDLYYPCSMWGCYNNPNLQPEKSHNFEIGTRYRQGADTVRLVAFRNSIHNDIELDANYVPQNYEALIKGFTATWEHAAEDWRWTTSYTHQDPKEVDTGDQLNRRAKNLASASLERRWGAWGLGGEFKTEGERYDRMSNKDSNRMGGYGTLNAYVTYAVSKDLSLQARVNNLTDKDYETAQYFNVPGRSLFLTLRYSPK</sequence>
<evidence type="ECO:0000256" key="1">
    <source>
        <dbReference type="ARBA" id="ARBA00022729"/>
    </source>
</evidence>
<dbReference type="PANTHER" id="PTHR30069:SF53">
    <property type="entry name" value="COLICIN I RECEPTOR-RELATED"/>
    <property type="match status" value="1"/>
</dbReference>
<name>A0A975SK80_9RHOO</name>
<dbReference type="InterPro" id="IPR000531">
    <property type="entry name" value="Beta-barrel_TonB"/>
</dbReference>
<dbReference type="PANTHER" id="PTHR30069">
    <property type="entry name" value="TONB-DEPENDENT OUTER MEMBRANE RECEPTOR"/>
    <property type="match status" value="1"/>
</dbReference>
<keyword evidence="3" id="KW-1134">Transmembrane beta strand</keyword>
<dbReference type="GO" id="GO:0006811">
    <property type="term" value="P:monoatomic ion transport"/>
    <property type="evidence" value="ECO:0007669"/>
    <property type="project" value="UniProtKB-KW"/>
</dbReference>
<evidence type="ECO:0000313" key="9">
    <source>
        <dbReference type="Proteomes" id="UP000683428"/>
    </source>
</evidence>
<evidence type="ECO:0000256" key="2">
    <source>
        <dbReference type="ARBA" id="ARBA00023065"/>
    </source>
</evidence>
<protein>
    <submittedName>
        <fullName evidence="8">TonB-dependent receptor</fullName>
    </submittedName>
</protein>
<reference evidence="8" key="1">
    <citation type="submission" date="2020-11" db="EMBL/GenBank/DDBJ databases">
        <title>Azospira inquinata sp. nov.</title>
        <authorList>
            <person name="Moe W.M."/>
            <person name="Mikes M.C."/>
        </authorList>
    </citation>
    <scope>NUCLEOTIDE SEQUENCE</scope>
    <source>
        <strain evidence="8">Azo-3</strain>
    </source>
</reference>
<dbReference type="Pfam" id="PF07715">
    <property type="entry name" value="Plug"/>
    <property type="match status" value="1"/>
</dbReference>
<evidence type="ECO:0000256" key="4">
    <source>
        <dbReference type="RuleBase" id="RU003357"/>
    </source>
</evidence>
<evidence type="ECO:0000259" key="7">
    <source>
        <dbReference type="Pfam" id="PF07715"/>
    </source>
</evidence>
<proteinExistence type="inferred from homology"/>
<evidence type="ECO:0000256" key="5">
    <source>
        <dbReference type="SAM" id="SignalP"/>
    </source>
</evidence>
<feature type="domain" description="TonB-dependent receptor-like beta-barrel" evidence="6">
    <location>
        <begin position="175"/>
        <end position="583"/>
    </location>
</feature>
<dbReference type="RefSeq" id="WP_216130137.1">
    <property type="nucleotide sequence ID" value="NZ_CP064782.1"/>
</dbReference>
<evidence type="ECO:0000259" key="6">
    <source>
        <dbReference type="Pfam" id="PF00593"/>
    </source>
</evidence>
<organism evidence="8 9">
    <name type="scientific">Azospira inquinata</name>
    <dbReference type="NCBI Taxonomy" id="2785627"/>
    <lineage>
        <taxon>Bacteria</taxon>
        <taxon>Pseudomonadati</taxon>
        <taxon>Pseudomonadota</taxon>
        <taxon>Betaproteobacteria</taxon>
        <taxon>Rhodocyclales</taxon>
        <taxon>Rhodocyclaceae</taxon>
        <taxon>Azospira</taxon>
    </lineage>
</organism>
<dbReference type="AlphaFoldDB" id="A0A975SK80"/>
<accession>A0A975SK80</accession>
<keyword evidence="3" id="KW-0998">Cell outer membrane</keyword>
<feature type="domain" description="TonB-dependent receptor plug" evidence="7">
    <location>
        <begin position="48"/>
        <end position="150"/>
    </location>
</feature>
<dbReference type="KEGG" id="aiq:Azoinq_08225"/>
<dbReference type="InterPro" id="IPR012910">
    <property type="entry name" value="Plug_dom"/>
</dbReference>
<feature type="chain" id="PRO_5037317486" evidence="5">
    <location>
        <begin position="24"/>
        <end position="610"/>
    </location>
</feature>
<keyword evidence="3" id="KW-0812">Transmembrane</keyword>
<dbReference type="Proteomes" id="UP000683428">
    <property type="component" value="Chromosome"/>
</dbReference>
<keyword evidence="8" id="KW-0675">Receptor</keyword>
<keyword evidence="2" id="KW-0406">Ion transport</keyword>
<feature type="signal peptide" evidence="5">
    <location>
        <begin position="1"/>
        <end position="23"/>
    </location>
</feature>
<gene>
    <name evidence="8" type="ORF">Azoinq_08225</name>
</gene>
<dbReference type="Pfam" id="PF00593">
    <property type="entry name" value="TonB_dep_Rec_b-barrel"/>
    <property type="match status" value="1"/>
</dbReference>
<dbReference type="PROSITE" id="PS52016">
    <property type="entry name" value="TONB_DEPENDENT_REC_3"/>
    <property type="match status" value="1"/>
</dbReference>
<dbReference type="InterPro" id="IPR039426">
    <property type="entry name" value="TonB-dep_rcpt-like"/>
</dbReference>
<dbReference type="CDD" id="cd01347">
    <property type="entry name" value="ligand_gated_channel"/>
    <property type="match status" value="1"/>
</dbReference>
<comment type="subcellular location">
    <subcellularLocation>
        <location evidence="3">Cell outer membrane</location>
        <topology evidence="3">Multi-pass membrane protein</topology>
    </subcellularLocation>
</comment>
<dbReference type="EMBL" id="CP064782">
    <property type="protein sequence ID" value="QWT47863.1"/>
    <property type="molecule type" value="Genomic_DNA"/>
</dbReference>
<dbReference type="GO" id="GO:0015889">
    <property type="term" value="P:cobalamin transport"/>
    <property type="evidence" value="ECO:0007669"/>
    <property type="project" value="TreeGrafter"/>
</dbReference>
<keyword evidence="3 4" id="KW-0472">Membrane</keyword>
<evidence type="ECO:0000256" key="3">
    <source>
        <dbReference type="PROSITE-ProRule" id="PRU01360"/>
    </source>
</evidence>
<dbReference type="GO" id="GO:0009279">
    <property type="term" value="C:cell outer membrane"/>
    <property type="evidence" value="ECO:0007669"/>
    <property type="project" value="UniProtKB-SubCell"/>
</dbReference>
<keyword evidence="9" id="KW-1185">Reference proteome</keyword>
<keyword evidence="4" id="KW-0798">TonB box</keyword>
<evidence type="ECO:0000313" key="8">
    <source>
        <dbReference type="EMBL" id="QWT47863.1"/>
    </source>
</evidence>
<keyword evidence="1 5" id="KW-0732">Signal</keyword>
<comment type="similarity">
    <text evidence="3 4">Belongs to the TonB-dependent receptor family.</text>
</comment>